<dbReference type="CDD" id="cd03255">
    <property type="entry name" value="ABC_MJ0796_LolCDE_FtsE"/>
    <property type="match status" value="1"/>
</dbReference>
<dbReference type="GO" id="GO:0005524">
    <property type="term" value="F:ATP binding"/>
    <property type="evidence" value="ECO:0007669"/>
    <property type="project" value="UniProtKB-KW"/>
</dbReference>
<comment type="similarity">
    <text evidence="1">Belongs to the ABC transporter superfamily.</text>
</comment>
<accession>A0ABS6JJS2</accession>
<dbReference type="InterPro" id="IPR017911">
    <property type="entry name" value="MacB-like_ATP-bd"/>
</dbReference>
<dbReference type="EMBL" id="JAHQCS010000152">
    <property type="protein sequence ID" value="MBU9713831.1"/>
    <property type="molecule type" value="Genomic_DNA"/>
</dbReference>
<keyword evidence="5" id="KW-1185">Reference proteome</keyword>
<protein>
    <submittedName>
        <fullName evidence="4">ABC transporter ATP-binding protein</fullName>
    </submittedName>
</protein>
<dbReference type="Pfam" id="PF00005">
    <property type="entry name" value="ABC_tran"/>
    <property type="match status" value="1"/>
</dbReference>
<evidence type="ECO:0000256" key="2">
    <source>
        <dbReference type="ARBA" id="ARBA00022448"/>
    </source>
</evidence>
<dbReference type="InterPro" id="IPR015854">
    <property type="entry name" value="ABC_transpr_LolD-like"/>
</dbReference>
<dbReference type="InterPro" id="IPR017871">
    <property type="entry name" value="ABC_transporter-like_CS"/>
</dbReference>
<dbReference type="PANTHER" id="PTHR24220:SF689">
    <property type="entry name" value="LIPOPROTEIN-RELEASING SYSTEM ATP-BINDING PROTEIN LOLD"/>
    <property type="match status" value="1"/>
</dbReference>
<organism evidence="4 5">
    <name type="scientific">Evansella tamaricis</name>
    <dbReference type="NCBI Taxonomy" id="2069301"/>
    <lineage>
        <taxon>Bacteria</taxon>
        <taxon>Bacillati</taxon>
        <taxon>Bacillota</taxon>
        <taxon>Bacilli</taxon>
        <taxon>Bacillales</taxon>
        <taxon>Bacillaceae</taxon>
        <taxon>Evansella</taxon>
    </lineage>
</organism>
<dbReference type="PANTHER" id="PTHR24220">
    <property type="entry name" value="IMPORT ATP-BINDING PROTEIN"/>
    <property type="match status" value="1"/>
</dbReference>
<dbReference type="SMART" id="SM00382">
    <property type="entry name" value="AAA"/>
    <property type="match status" value="1"/>
</dbReference>
<evidence type="ECO:0000313" key="4">
    <source>
        <dbReference type="EMBL" id="MBU9713831.1"/>
    </source>
</evidence>
<proteinExistence type="inferred from homology"/>
<reference evidence="4 5" key="1">
    <citation type="submission" date="2021-06" db="EMBL/GenBank/DDBJ databases">
        <title>Bacillus sp. RD4P76, an endophyte from a halophyte.</title>
        <authorList>
            <person name="Sun J.-Q."/>
        </authorList>
    </citation>
    <scope>NUCLEOTIDE SEQUENCE [LARGE SCALE GENOMIC DNA]</scope>
    <source>
        <strain evidence="4 5">CGMCC 1.15917</strain>
    </source>
</reference>
<name>A0ABS6JJS2_9BACI</name>
<dbReference type="InterPro" id="IPR003593">
    <property type="entry name" value="AAA+_ATPase"/>
</dbReference>
<sequence>MTILEFNNVSYFFKDGQATVEILKNANYSFEQGKLYALLGPSGSGKTTSLALAGGLDVPKTGKVCYQGKDLNDIGYSTYRKSKRAMVFQSYNLLPYLTAFQNVLTGIEIANSKVANKKEHAINTLKQVGLTVEEANRNVRKLSGGQQQRVAIARALASDVDLILADEPTGNLDQKTAEGTIDIFKRLAHDEQKCVIIVTHDQDIAKAADQVIELTHGHFIQKLKD</sequence>
<feature type="domain" description="ABC transporter" evidence="3">
    <location>
        <begin position="4"/>
        <end position="223"/>
    </location>
</feature>
<comment type="caution">
    <text evidence="4">The sequence shown here is derived from an EMBL/GenBank/DDBJ whole genome shotgun (WGS) entry which is preliminary data.</text>
</comment>
<dbReference type="PROSITE" id="PS00211">
    <property type="entry name" value="ABC_TRANSPORTER_1"/>
    <property type="match status" value="1"/>
</dbReference>
<keyword evidence="2" id="KW-0813">Transport</keyword>
<dbReference type="RefSeq" id="WP_217067980.1">
    <property type="nucleotide sequence ID" value="NZ_JAHQCS010000152.1"/>
</dbReference>
<evidence type="ECO:0000313" key="5">
    <source>
        <dbReference type="Proteomes" id="UP000784880"/>
    </source>
</evidence>
<keyword evidence="4" id="KW-0067">ATP-binding</keyword>
<gene>
    <name evidence="4" type="ORF">KS419_19050</name>
</gene>
<keyword evidence="4" id="KW-0547">Nucleotide-binding</keyword>
<evidence type="ECO:0000256" key="1">
    <source>
        <dbReference type="ARBA" id="ARBA00005417"/>
    </source>
</evidence>
<dbReference type="Proteomes" id="UP000784880">
    <property type="component" value="Unassembled WGS sequence"/>
</dbReference>
<dbReference type="InterPro" id="IPR003439">
    <property type="entry name" value="ABC_transporter-like_ATP-bd"/>
</dbReference>
<dbReference type="PROSITE" id="PS50893">
    <property type="entry name" value="ABC_TRANSPORTER_2"/>
    <property type="match status" value="1"/>
</dbReference>
<evidence type="ECO:0000259" key="3">
    <source>
        <dbReference type="PROSITE" id="PS50893"/>
    </source>
</evidence>